<evidence type="ECO:0000256" key="5">
    <source>
        <dbReference type="ARBA" id="ARBA00022485"/>
    </source>
</evidence>
<evidence type="ECO:0000313" key="12">
    <source>
        <dbReference type="EMBL" id="SFR16282.1"/>
    </source>
</evidence>
<dbReference type="PROSITE" id="PS00197">
    <property type="entry name" value="2FE2S_FER_1"/>
    <property type="match status" value="1"/>
</dbReference>
<name>A0A1I6EFM6_9FIRM</name>
<evidence type="ECO:0000256" key="10">
    <source>
        <dbReference type="ARBA" id="ARBA00034078"/>
    </source>
</evidence>
<proteinExistence type="inferred from homology"/>
<keyword evidence="7" id="KW-0560">Oxidoreductase</keyword>
<dbReference type="SUPFAM" id="SSF54292">
    <property type="entry name" value="2Fe-2S ferredoxin-like"/>
    <property type="match status" value="1"/>
</dbReference>
<comment type="pathway">
    <text evidence="3">Carbohydrate metabolism; tricarboxylic acid cycle.</text>
</comment>
<comment type="cofactor">
    <cofactor evidence="2">
        <name>[4Fe-4S] cluster</name>
        <dbReference type="ChEBI" id="CHEBI:49883"/>
    </cofactor>
</comment>
<accession>A0A1I6EFM6</accession>
<dbReference type="GO" id="GO:0006099">
    <property type="term" value="P:tricarboxylic acid cycle"/>
    <property type="evidence" value="ECO:0007669"/>
    <property type="project" value="InterPro"/>
</dbReference>
<evidence type="ECO:0000256" key="3">
    <source>
        <dbReference type="ARBA" id="ARBA00005163"/>
    </source>
</evidence>
<evidence type="ECO:0000256" key="1">
    <source>
        <dbReference type="ARBA" id="ARBA00001927"/>
    </source>
</evidence>
<keyword evidence="9" id="KW-0411">Iron-sulfur</keyword>
<evidence type="ECO:0000313" key="13">
    <source>
        <dbReference type="Proteomes" id="UP000199584"/>
    </source>
</evidence>
<dbReference type="NCBIfam" id="TIGR00384">
    <property type="entry name" value="dhsB"/>
    <property type="match status" value="1"/>
</dbReference>
<evidence type="ECO:0000256" key="9">
    <source>
        <dbReference type="ARBA" id="ARBA00023014"/>
    </source>
</evidence>
<keyword evidence="5" id="KW-0004">4Fe-4S</keyword>
<dbReference type="SUPFAM" id="SSF46548">
    <property type="entry name" value="alpha-helical ferredoxin"/>
    <property type="match status" value="1"/>
</dbReference>
<dbReference type="GO" id="GO:0016491">
    <property type="term" value="F:oxidoreductase activity"/>
    <property type="evidence" value="ECO:0007669"/>
    <property type="project" value="UniProtKB-KW"/>
</dbReference>
<evidence type="ECO:0000256" key="2">
    <source>
        <dbReference type="ARBA" id="ARBA00001966"/>
    </source>
</evidence>
<dbReference type="GO" id="GO:0046872">
    <property type="term" value="F:metal ion binding"/>
    <property type="evidence" value="ECO:0007669"/>
    <property type="project" value="UniProtKB-KW"/>
</dbReference>
<reference evidence="13" key="1">
    <citation type="submission" date="2016-10" db="EMBL/GenBank/DDBJ databases">
        <authorList>
            <person name="Varghese N."/>
            <person name="Submissions S."/>
        </authorList>
    </citation>
    <scope>NUCLEOTIDE SEQUENCE [LARGE SCALE GENOMIC DNA]</scope>
    <source>
        <strain evidence="13">DSM 3669</strain>
    </source>
</reference>
<dbReference type="AlphaFoldDB" id="A0A1I6EFM6"/>
<dbReference type="GO" id="GO:0009055">
    <property type="term" value="F:electron transfer activity"/>
    <property type="evidence" value="ECO:0007669"/>
    <property type="project" value="InterPro"/>
</dbReference>
<dbReference type="PANTHER" id="PTHR11921">
    <property type="entry name" value="SUCCINATE DEHYDROGENASE IRON-SULFUR PROTEIN"/>
    <property type="match status" value="1"/>
</dbReference>
<keyword evidence="8" id="KW-0408">Iron</keyword>
<keyword evidence="6" id="KW-0479">Metal-binding</keyword>
<evidence type="ECO:0000256" key="6">
    <source>
        <dbReference type="ARBA" id="ARBA00022723"/>
    </source>
</evidence>
<dbReference type="InterPro" id="IPR004489">
    <property type="entry name" value="Succ_DH/fum_Rdtase_Fe-S"/>
</dbReference>
<keyword evidence="13" id="KW-1185">Reference proteome</keyword>
<dbReference type="InterPro" id="IPR012675">
    <property type="entry name" value="Beta-grasp_dom_sf"/>
</dbReference>
<dbReference type="EMBL" id="FOYM01000039">
    <property type="protein sequence ID" value="SFR16282.1"/>
    <property type="molecule type" value="Genomic_DNA"/>
</dbReference>
<dbReference type="PANTHER" id="PTHR11921:SF29">
    <property type="entry name" value="SUCCINATE DEHYDROGENASE [UBIQUINONE] IRON-SULFUR SUBUNIT, MITOCHONDRIAL"/>
    <property type="match status" value="1"/>
</dbReference>
<protein>
    <submittedName>
        <fullName evidence="12">Succinate dehydrogenase subunit B</fullName>
    </submittedName>
</protein>
<organism evidence="12 13">
    <name type="scientific">Desulfoscipio geothermicus DSM 3669</name>
    <dbReference type="NCBI Taxonomy" id="1121426"/>
    <lineage>
        <taxon>Bacteria</taxon>
        <taxon>Bacillati</taxon>
        <taxon>Bacillota</taxon>
        <taxon>Clostridia</taxon>
        <taxon>Eubacteriales</taxon>
        <taxon>Desulfallaceae</taxon>
        <taxon>Desulfoscipio</taxon>
    </lineage>
</organism>
<dbReference type="Proteomes" id="UP000199584">
    <property type="component" value="Unassembled WGS sequence"/>
</dbReference>
<dbReference type="OrthoDB" id="9804391at2"/>
<dbReference type="InterPro" id="IPR009051">
    <property type="entry name" value="Helical_ferredxn"/>
</dbReference>
<dbReference type="InterPro" id="IPR036010">
    <property type="entry name" value="2Fe-2S_ferredoxin-like_sf"/>
</dbReference>
<comment type="similarity">
    <text evidence="4">Belongs to the succinate dehydrogenase/fumarate reductase iron-sulfur protein family.</text>
</comment>
<feature type="domain" description="2Fe-2S ferredoxin-type" evidence="11">
    <location>
        <begin position="1"/>
        <end position="93"/>
    </location>
</feature>
<evidence type="ECO:0000256" key="4">
    <source>
        <dbReference type="ARBA" id="ARBA00009433"/>
    </source>
</evidence>
<dbReference type="PROSITE" id="PS51085">
    <property type="entry name" value="2FE2S_FER_2"/>
    <property type="match status" value="1"/>
</dbReference>
<comment type="cofactor">
    <cofactor evidence="1">
        <name>[3Fe-4S] cluster</name>
        <dbReference type="ChEBI" id="CHEBI:21137"/>
    </cofactor>
</comment>
<dbReference type="InterPro" id="IPR025192">
    <property type="entry name" value="Succ_DH/fum_Rdtase_N"/>
</dbReference>
<dbReference type="InterPro" id="IPR001041">
    <property type="entry name" value="2Fe-2S_ferredoxin-type"/>
</dbReference>
<gene>
    <name evidence="12" type="ORF">SAMN05660706_1398</name>
</gene>
<sequence length="213" mass="23892">MLINLSIDRFDPNCDRGAYKQQVKVEAKENETVLDALIKAWQQDPTISFRRSCRSAICGSCAMEINGEPRLACQTLLKDVVDSNGNLSLGPMFGFRRLKDLVVDLQPFFDSLKDIIPWVLTKNNHDGRMTPEDAAKIENPATCILCGLCDSELGDGREIGPAAIVKNHRLALDARDMLGLVRLQLNRKYPEEMAAFRENLKSFCPKKINLPEV</sequence>
<comment type="cofactor">
    <cofactor evidence="10">
        <name>[2Fe-2S] cluster</name>
        <dbReference type="ChEBI" id="CHEBI:190135"/>
    </cofactor>
</comment>
<dbReference type="CDD" id="cd00207">
    <property type="entry name" value="fer2"/>
    <property type="match status" value="1"/>
</dbReference>
<dbReference type="GO" id="GO:0051537">
    <property type="term" value="F:2 iron, 2 sulfur cluster binding"/>
    <property type="evidence" value="ECO:0007669"/>
    <property type="project" value="InterPro"/>
</dbReference>
<evidence type="ECO:0000259" key="11">
    <source>
        <dbReference type="PROSITE" id="PS51085"/>
    </source>
</evidence>
<dbReference type="Gene3D" id="3.10.20.30">
    <property type="match status" value="1"/>
</dbReference>
<dbReference type="Gene3D" id="1.10.1060.10">
    <property type="entry name" value="Alpha-helical ferredoxin"/>
    <property type="match status" value="1"/>
</dbReference>
<dbReference type="STRING" id="39060.SAMN05660706_1398"/>
<dbReference type="RefSeq" id="WP_092487285.1">
    <property type="nucleotide sequence ID" value="NZ_FOYM01000039.1"/>
</dbReference>
<dbReference type="InterPro" id="IPR050573">
    <property type="entry name" value="SDH/FRD_Iron-Sulfur"/>
</dbReference>
<dbReference type="GO" id="GO:0051539">
    <property type="term" value="F:4 iron, 4 sulfur cluster binding"/>
    <property type="evidence" value="ECO:0007669"/>
    <property type="project" value="UniProtKB-KW"/>
</dbReference>
<dbReference type="InterPro" id="IPR006058">
    <property type="entry name" value="2Fe2S_fd_BS"/>
</dbReference>
<dbReference type="GO" id="GO:0022904">
    <property type="term" value="P:respiratory electron transport chain"/>
    <property type="evidence" value="ECO:0007669"/>
    <property type="project" value="TreeGrafter"/>
</dbReference>
<evidence type="ECO:0000256" key="7">
    <source>
        <dbReference type="ARBA" id="ARBA00023002"/>
    </source>
</evidence>
<dbReference type="Pfam" id="PF13085">
    <property type="entry name" value="Fer2_3"/>
    <property type="match status" value="1"/>
</dbReference>
<evidence type="ECO:0000256" key="8">
    <source>
        <dbReference type="ARBA" id="ARBA00023004"/>
    </source>
</evidence>